<dbReference type="SUPFAM" id="SSF56672">
    <property type="entry name" value="DNA/RNA polymerases"/>
    <property type="match status" value="1"/>
</dbReference>
<dbReference type="PANTHER" id="PTHR37984">
    <property type="entry name" value="PROTEIN CBG26694"/>
    <property type="match status" value="1"/>
</dbReference>
<keyword evidence="1" id="KW-0863">Zinc-finger</keyword>
<dbReference type="InterPro" id="IPR000477">
    <property type="entry name" value="RT_dom"/>
</dbReference>
<dbReference type="InterPro" id="IPR050951">
    <property type="entry name" value="Retrovirus_Pol_polyprotein"/>
</dbReference>
<dbReference type="InterPro" id="IPR012337">
    <property type="entry name" value="RNaseH-like_sf"/>
</dbReference>
<dbReference type="InterPro" id="IPR001584">
    <property type="entry name" value="Integrase_cat-core"/>
</dbReference>
<feature type="compositionally biased region" description="Basic and acidic residues" evidence="2">
    <location>
        <begin position="764"/>
        <end position="775"/>
    </location>
</feature>
<dbReference type="InterPro" id="IPR043128">
    <property type="entry name" value="Rev_trsase/Diguanyl_cyclase"/>
</dbReference>
<dbReference type="PROSITE" id="PS50158">
    <property type="entry name" value="ZF_CCHC"/>
    <property type="match status" value="1"/>
</dbReference>
<keyword evidence="1" id="KW-0862">Zinc</keyword>
<dbReference type="GO" id="GO:0015074">
    <property type="term" value="P:DNA integration"/>
    <property type="evidence" value="ECO:0007669"/>
    <property type="project" value="InterPro"/>
</dbReference>
<dbReference type="InterPro" id="IPR043502">
    <property type="entry name" value="DNA/RNA_pol_sf"/>
</dbReference>
<keyword evidence="1" id="KW-0479">Metal-binding</keyword>
<dbReference type="PANTHER" id="PTHR37984:SF12">
    <property type="entry name" value="RIBONUCLEASE H"/>
    <property type="match status" value="1"/>
</dbReference>
<proteinExistence type="predicted"/>
<dbReference type="AlphaFoldDB" id="A0A085MT87"/>
<dbReference type="Gene3D" id="3.30.420.10">
    <property type="entry name" value="Ribonuclease H-like superfamily/Ribonuclease H"/>
    <property type="match status" value="1"/>
</dbReference>
<dbReference type="SUPFAM" id="SSF57756">
    <property type="entry name" value="Retrovirus zinc finger-like domains"/>
    <property type="match status" value="1"/>
</dbReference>
<dbReference type="InterPro" id="IPR001878">
    <property type="entry name" value="Znf_CCHC"/>
</dbReference>
<evidence type="ECO:0000256" key="2">
    <source>
        <dbReference type="SAM" id="MobiDB-lite"/>
    </source>
</evidence>
<dbReference type="PROSITE" id="PS50994">
    <property type="entry name" value="INTEGRASE"/>
    <property type="match status" value="1"/>
</dbReference>
<evidence type="ECO:0000256" key="1">
    <source>
        <dbReference type="PROSITE-ProRule" id="PRU00047"/>
    </source>
</evidence>
<dbReference type="Pfam" id="PF00078">
    <property type="entry name" value="RVT_1"/>
    <property type="match status" value="1"/>
</dbReference>
<dbReference type="CDD" id="cd01647">
    <property type="entry name" value="RT_LTR"/>
    <property type="match status" value="1"/>
</dbReference>
<dbReference type="GO" id="GO:0042575">
    <property type="term" value="C:DNA polymerase complex"/>
    <property type="evidence" value="ECO:0007669"/>
    <property type="project" value="UniProtKB-ARBA"/>
</dbReference>
<accession>A0A085MT87</accession>
<organism evidence="5">
    <name type="scientific">Trichuris suis</name>
    <name type="common">pig whipworm</name>
    <dbReference type="NCBI Taxonomy" id="68888"/>
    <lineage>
        <taxon>Eukaryota</taxon>
        <taxon>Metazoa</taxon>
        <taxon>Ecdysozoa</taxon>
        <taxon>Nematoda</taxon>
        <taxon>Enoplea</taxon>
        <taxon>Dorylaimia</taxon>
        <taxon>Trichinellida</taxon>
        <taxon>Trichuridae</taxon>
        <taxon>Trichuris</taxon>
    </lineage>
</organism>
<dbReference type="InterPro" id="IPR036397">
    <property type="entry name" value="RNaseH_sf"/>
</dbReference>
<dbReference type="SUPFAM" id="SSF53098">
    <property type="entry name" value="Ribonuclease H-like"/>
    <property type="match status" value="1"/>
</dbReference>
<feature type="region of interest" description="Disordered" evidence="2">
    <location>
        <begin position="754"/>
        <end position="784"/>
    </location>
</feature>
<dbReference type="Proteomes" id="UP000030758">
    <property type="component" value="Unassembled WGS sequence"/>
</dbReference>
<reference evidence="5" key="1">
    <citation type="journal article" date="2014" name="Nat. Genet.">
        <title>Genome and transcriptome of the porcine whipworm Trichuris suis.</title>
        <authorList>
            <person name="Jex A.R."/>
            <person name="Nejsum P."/>
            <person name="Schwarz E.M."/>
            <person name="Hu L."/>
            <person name="Young N.D."/>
            <person name="Hall R.S."/>
            <person name="Korhonen P.K."/>
            <person name="Liao S."/>
            <person name="Thamsborg S."/>
            <person name="Xia J."/>
            <person name="Xu P."/>
            <person name="Wang S."/>
            <person name="Scheerlinck J.P."/>
            <person name="Hofmann A."/>
            <person name="Sternberg P.W."/>
            <person name="Wang J."/>
            <person name="Gasser R.B."/>
        </authorList>
    </citation>
    <scope>NUCLEOTIDE SEQUENCE [LARGE SCALE GENOMIC DNA]</scope>
    <source>
        <strain evidence="5">DCEP-RM93F</strain>
    </source>
</reference>
<name>A0A085MT87_9BILA</name>
<dbReference type="GO" id="GO:0008270">
    <property type="term" value="F:zinc ion binding"/>
    <property type="evidence" value="ECO:0007669"/>
    <property type="project" value="UniProtKB-KW"/>
</dbReference>
<dbReference type="Gene3D" id="4.10.60.10">
    <property type="entry name" value="Zinc finger, CCHC-type"/>
    <property type="match status" value="1"/>
</dbReference>
<dbReference type="GO" id="GO:0019899">
    <property type="term" value="F:enzyme binding"/>
    <property type="evidence" value="ECO:0007669"/>
    <property type="project" value="UniProtKB-ARBA"/>
</dbReference>
<dbReference type="InterPro" id="IPR036875">
    <property type="entry name" value="Znf_CCHC_sf"/>
</dbReference>
<protein>
    <submittedName>
        <fullName evidence="5">Uncharacterized protein</fullName>
    </submittedName>
</protein>
<gene>
    <name evidence="5" type="ORF">M514_27390</name>
</gene>
<dbReference type="Gene3D" id="3.30.70.270">
    <property type="match status" value="1"/>
</dbReference>
<feature type="domain" description="CCHC-type" evidence="3">
    <location>
        <begin position="206"/>
        <end position="219"/>
    </location>
</feature>
<dbReference type="SMART" id="SM00343">
    <property type="entry name" value="ZnF_C2HC"/>
    <property type="match status" value="2"/>
</dbReference>
<evidence type="ECO:0000259" key="3">
    <source>
        <dbReference type="PROSITE" id="PS50158"/>
    </source>
</evidence>
<sequence>MERLLKPERLDVDPNSPTAPEEWKHWRATFEHFLEVLPPGSVNPKAPLVNHVSPRIFSSFTEAKSYEDAMKTLRDVLERPMKEVYPRHRVATRRQHAGESIDEFLRALRMLSMDCSLRRYQWLRMKKNRFVTLLCAACNRRRSANDICPPPQVTAAATLVADRAEHRSPVECEEPLSAAVPQNRRCFFCGLSKHSRFQCPAREALCRKCGKKGHFAKVCHCAPSCLQAPFPLVNFRLVILPGLCRRHSWPRFPTSARKPVSQLRRKLPPLTICGLTTLRVDPRSSLHTSRQTAILLPVNLGVFHKKTRSSFENTEFVKGRYNRTQQFPMASASVSRQRFALLDSYPLPRIDSMVHNMAKYKIFSSIDLKSAYHQVLIHPDDKPFTAFEAMVVYINLHEYCLASRMESPRVIDDFIRREKLEGTFAYLDDVTVYGLSKEDHDRNLEKFLKAARKWNFVFNESKSSFCNTKLRILGYKIEHGKVRPDPARLQPLRGLPVPRDRKSLQRALGLFAYYSQWIFKHSENSGRSPELQERARQNHLRIVKKDPVFKILNSYSKWLEVLPILISELRRVFATHGLPDTVVSDDGSAFTSSGFSEFLRTNAIRHAGVAPYHPSSNGQAERIIQTAKDALRMSTADLNQRLASFLLIPCVTTGRSPAELLMNRHLMSRLDRLQPDWSSEQQRKIEDNAPRNKPRLLDMNEPVLVRTFSPGQNWTPATITHSVGPVSYKAQTTDGKIGYRHVDNILKDYSGNAEQMESGSAESPLHEQETERPSDTNEQTPRVAEVPLVEVLSKKEPSTAQAATRLCHLRGWWCCVLSMIGIIQRLCRTPALHLTVE</sequence>
<dbReference type="GO" id="GO:0003676">
    <property type="term" value="F:nucleic acid binding"/>
    <property type="evidence" value="ECO:0007669"/>
    <property type="project" value="InterPro"/>
</dbReference>
<evidence type="ECO:0000259" key="4">
    <source>
        <dbReference type="PROSITE" id="PS50994"/>
    </source>
</evidence>
<evidence type="ECO:0000313" key="5">
    <source>
        <dbReference type="EMBL" id="KFD60433.1"/>
    </source>
</evidence>
<dbReference type="EMBL" id="KL367668">
    <property type="protein sequence ID" value="KFD60433.1"/>
    <property type="molecule type" value="Genomic_DNA"/>
</dbReference>
<feature type="domain" description="Integrase catalytic" evidence="4">
    <location>
        <begin position="508"/>
        <end position="683"/>
    </location>
</feature>